<sequence length="75" mass="7765">MNMLENQIVNTLKAKRRQKLASQKGASMMEYALIIAGIAVVAAILFGTGGEGDTGGVVGEAITNKVNQAVGNTTE</sequence>
<keyword evidence="1" id="KW-1133">Transmembrane helix</keyword>
<gene>
    <name evidence="2" type="ORF">THMIRHAS_20280</name>
</gene>
<evidence type="ECO:0000313" key="2">
    <source>
        <dbReference type="EMBL" id="BBP46655.1"/>
    </source>
</evidence>
<organism evidence="2 3">
    <name type="scientific">Thiosulfatimonas sediminis</name>
    <dbReference type="NCBI Taxonomy" id="2675054"/>
    <lineage>
        <taxon>Bacteria</taxon>
        <taxon>Pseudomonadati</taxon>
        <taxon>Pseudomonadota</taxon>
        <taxon>Gammaproteobacteria</taxon>
        <taxon>Thiotrichales</taxon>
        <taxon>Piscirickettsiaceae</taxon>
        <taxon>Thiosulfatimonas</taxon>
    </lineage>
</organism>
<evidence type="ECO:0000256" key="1">
    <source>
        <dbReference type="SAM" id="Phobius"/>
    </source>
</evidence>
<keyword evidence="1" id="KW-0812">Transmembrane</keyword>
<protein>
    <submittedName>
        <fullName evidence="2">Uncharacterized protein</fullName>
    </submittedName>
</protein>
<name>A0A6F8PX03_9GAMM</name>
<dbReference type="AlphaFoldDB" id="A0A6F8PX03"/>
<accession>A0A6F8PX03</accession>
<keyword evidence="1" id="KW-0472">Membrane</keyword>
<keyword evidence="3" id="KW-1185">Reference proteome</keyword>
<dbReference type="KEGG" id="tse:THMIRHAS_20280"/>
<proteinExistence type="predicted"/>
<dbReference type="EMBL" id="AP021889">
    <property type="protein sequence ID" value="BBP46655.1"/>
    <property type="molecule type" value="Genomic_DNA"/>
</dbReference>
<evidence type="ECO:0000313" key="3">
    <source>
        <dbReference type="Proteomes" id="UP000501726"/>
    </source>
</evidence>
<feature type="transmembrane region" description="Helical" evidence="1">
    <location>
        <begin position="25"/>
        <end position="46"/>
    </location>
</feature>
<reference evidence="3" key="1">
    <citation type="submission" date="2019-11" db="EMBL/GenBank/DDBJ databases">
        <title>Isolation and characterization of two novel species in the genus Thiomicrorhabdus.</title>
        <authorList>
            <person name="Mochizuki J."/>
            <person name="Kojima H."/>
            <person name="Fukui M."/>
        </authorList>
    </citation>
    <scope>NUCLEOTIDE SEQUENCE [LARGE SCALE GENOMIC DNA]</scope>
    <source>
        <strain evidence="3">aks77</strain>
    </source>
</reference>
<dbReference type="Proteomes" id="UP000501726">
    <property type="component" value="Chromosome"/>
</dbReference>